<dbReference type="Proteomes" id="UP000199612">
    <property type="component" value="Unassembled WGS sequence"/>
</dbReference>
<dbReference type="PANTHER" id="PTHR45947:SF3">
    <property type="entry name" value="SULFOQUINOVOSYL TRANSFERASE SQD2"/>
    <property type="match status" value="1"/>
</dbReference>
<evidence type="ECO:0000313" key="4">
    <source>
        <dbReference type="Proteomes" id="UP000199612"/>
    </source>
</evidence>
<dbReference type="InterPro" id="IPR001296">
    <property type="entry name" value="Glyco_trans_1"/>
</dbReference>
<feature type="domain" description="Glycosyltransferase subfamily 4-like N-terminal" evidence="2">
    <location>
        <begin position="22"/>
        <end position="181"/>
    </location>
</feature>
<feature type="domain" description="Glycosyl transferase family 1" evidence="1">
    <location>
        <begin position="190"/>
        <end position="342"/>
    </location>
</feature>
<dbReference type="AlphaFoldDB" id="A0A1I1GDP7"/>
<dbReference type="OrthoDB" id="9804196at2"/>
<keyword evidence="3" id="KW-0808">Transferase</keyword>
<dbReference type="Pfam" id="PF13439">
    <property type="entry name" value="Glyco_transf_4"/>
    <property type="match status" value="1"/>
</dbReference>
<name>A0A1I1GDP7_9LACT</name>
<dbReference type="CDD" id="cd03812">
    <property type="entry name" value="GT4_CapH-like"/>
    <property type="match status" value="1"/>
</dbReference>
<sequence>MKIEKKAPPIRIAHVLGKMHGGGVEAMVMNYYRHIDRSRIQFDFIVDEDSSIVPYDEITALGGRVFIVPAYQQVIQYRQALMTILKENHYGIIHSHINALSVFPLSTAKRAGVPIRIAHSHSTAAPGETVKNIIKNILRPLSKTYPTHFCSCSRGSGEWLFGKKFVTTDRLTIINNGIEVEKFMFDEKERAKIRRELGITDKYVIGHTGRLSFQKNQEFLISLIHELSKKEPDVVLLLLGNGQEREKLIRQAQRLDIRDKIHFLGNKSDVNRYYNAMDIFAFPSRYEGFGISAIEAQVSGMPVILSDNVPQEACLTGKCKFLSIDQGVKPWVETVTQYKRDPGRESNIDIFDYNIEHTAEKLEAYYFEIIHESVRA</sequence>
<proteinExistence type="predicted"/>
<dbReference type="PANTHER" id="PTHR45947">
    <property type="entry name" value="SULFOQUINOVOSYL TRANSFERASE SQD2"/>
    <property type="match status" value="1"/>
</dbReference>
<dbReference type="Gene3D" id="3.40.50.2000">
    <property type="entry name" value="Glycogen Phosphorylase B"/>
    <property type="match status" value="2"/>
</dbReference>
<dbReference type="InterPro" id="IPR050194">
    <property type="entry name" value="Glycosyltransferase_grp1"/>
</dbReference>
<reference evidence="4" key="1">
    <citation type="submission" date="2016-10" db="EMBL/GenBank/DDBJ databases">
        <authorList>
            <person name="Varghese N."/>
            <person name="Submissions S."/>
        </authorList>
    </citation>
    <scope>NUCLEOTIDE SEQUENCE [LARGE SCALE GENOMIC DNA]</scope>
    <source>
        <strain evidence="4">DSM 23664</strain>
    </source>
</reference>
<accession>A0A1I1GDP7</accession>
<dbReference type="Pfam" id="PF00534">
    <property type="entry name" value="Glycos_transf_1"/>
    <property type="match status" value="1"/>
</dbReference>
<protein>
    <submittedName>
        <fullName evidence="3">Glycosyltransferase involved in cell wall bisynthesis</fullName>
    </submittedName>
</protein>
<evidence type="ECO:0000259" key="1">
    <source>
        <dbReference type="Pfam" id="PF00534"/>
    </source>
</evidence>
<dbReference type="STRING" id="753702.SAMN04488102_10333"/>
<dbReference type="RefSeq" id="WP_091528786.1">
    <property type="nucleotide sequence ID" value="NZ_FOLT01000003.1"/>
</dbReference>
<organism evidence="3 4">
    <name type="scientific">Alkalibacterium subtropicum</name>
    <dbReference type="NCBI Taxonomy" id="753702"/>
    <lineage>
        <taxon>Bacteria</taxon>
        <taxon>Bacillati</taxon>
        <taxon>Bacillota</taxon>
        <taxon>Bacilli</taxon>
        <taxon>Lactobacillales</taxon>
        <taxon>Carnobacteriaceae</taxon>
        <taxon>Alkalibacterium</taxon>
    </lineage>
</organism>
<dbReference type="EMBL" id="FOLT01000003">
    <property type="protein sequence ID" value="SFC09859.1"/>
    <property type="molecule type" value="Genomic_DNA"/>
</dbReference>
<evidence type="ECO:0000259" key="2">
    <source>
        <dbReference type="Pfam" id="PF13439"/>
    </source>
</evidence>
<gene>
    <name evidence="3" type="ORF">SAMN04488102_10333</name>
</gene>
<evidence type="ECO:0000313" key="3">
    <source>
        <dbReference type="EMBL" id="SFC09859.1"/>
    </source>
</evidence>
<dbReference type="SUPFAM" id="SSF53756">
    <property type="entry name" value="UDP-Glycosyltransferase/glycogen phosphorylase"/>
    <property type="match status" value="1"/>
</dbReference>
<keyword evidence="4" id="KW-1185">Reference proteome</keyword>
<dbReference type="InterPro" id="IPR028098">
    <property type="entry name" value="Glyco_trans_4-like_N"/>
</dbReference>
<dbReference type="GO" id="GO:0016757">
    <property type="term" value="F:glycosyltransferase activity"/>
    <property type="evidence" value="ECO:0007669"/>
    <property type="project" value="InterPro"/>
</dbReference>